<name>A0A5Q2MEN9_9ACTN</name>
<dbReference type="Proteomes" id="UP000392064">
    <property type="component" value="Chromosome"/>
</dbReference>
<protein>
    <submittedName>
        <fullName evidence="1">Pilus assembly protein</fullName>
    </submittedName>
</protein>
<keyword evidence="2" id="KW-1185">Reference proteome</keyword>
<dbReference type="EMBL" id="CP045737">
    <property type="protein sequence ID" value="QGG40189.1"/>
    <property type="molecule type" value="Genomic_DNA"/>
</dbReference>
<dbReference type="RefSeq" id="WP_153651461.1">
    <property type="nucleotide sequence ID" value="NZ_CP045737.1"/>
</dbReference>
<reference evidence="1 2" key="1">
    <citation type="submission" date="2019-11" db="EMBL/GenBank/DDBJ databases">
        <authorList>
            <person name="Li J."/>
        </authorList>
    </citation>
    <scope>NUCLEOTIDE SEQUENCE [LARGE SCALE GENOMIC DNA]</scope>
    <source>
        <strain evidence="1 2">MF47</strain>
    </source>
</reference>
<dbReference type="KEGG" id="aef:GEV26_01705"/>
<sequence length="116" mass="12303">MRRERGMVTAELMTIAPLGVALAFLLLWIVSLGLTQVRIADASRESARMLARGESMSSAEAAAKRQAPTGARVSVDEQGGAVVVTVRVRSRMPIPFFSGIGARTMESTSVAAQESP</sequence>
<dbReference type="NCBIfam" id="NF041390">
    <property type="entry name" value="TadE_Rv3655c"/>
    <property type="match status" value="1"/>
</dbReference>
<accession>A0A5Q2MEN9</accession>
<dbReference type="AlphaFoldDB" id="A0A5Q2MEN9"/>
<proteinExistence type="predicted"/>
<evidence type="ECO:0000313" key="1">
    <source>
        <dbReference type="EMBL" id="QGG40189.1"/>
    </source>
</evidence>
<gene>
    <name evidence="1" type="ORF">GEV26_01705</name>
</gene>
<evidence type="ECO:0000313" key="2">
    <source>
        <dbReference type="Proteomes" id="UP000392064"/>
    </source>
</evidence>
<organism evidence="1 2">
    <name type="scientific">Aeromicrobium yanjiei</name>
    <dbReference type="NCBI Taxonomy" id="2662028"/>
    <lineage>
        <taxon>Bacteria</taxon>
        <taxon>Bacillati</taxon>
        <taxon>Actinomycetota</taxon>
        <taxon>Actinomycetes</taxon>
        <taxon>Propionibacteriales</taxon>
        <taxon>Nocardioidaceae</taxon>
        <taxon>Aeromicrobium</taxon>
    </lineage>
</organism>
<dbReference type="InterPro" id="IPR049790">
    <property type="entry name" value="Rv3655c/TadE"/>
</dbReference>